<proteinExistence type="predicted"/>
<gene>
    <name evidence="1" type="ORF">Glove_248g27</name>
</gene>
<comment type="caution">
    <text evidence="1">The sequence shown here is derived from an EMBL/GenBank/DDBJ whole genome shotgun (WGS) entry which is preliminary data.</text>
</comment>
<dbReference type="Proteomes" id="UP000266861">
    <property type="component" value="Unassembled WGS sequence"/>
</dbReference>
<dbReference type="AlphaFoldDB" id="A0A397ICI8"/>
<keyword evidence="2" id="KW-1185">Reference proteome</keyword>
<sequence length="83" mass="9390">MYLLKLSSKTIKVKEQKCKNDGKSKKKRGDKYGPSGIFTKVAKGTVKITVAEYAAKNINHFVVIDEINNSNNMTNDHEIVVYR</sequence>
<reference evidence="1 2" key="1">
    <citation type="submission" date="2018-08" db="EMBL/GenBank/DDBJ databases">
        <title>Genome and evolution of the arbuscular mycorrhizal fungus Diversispora epigaea (formerly Glomus versiforme) and its bacterial endosymbionts.</title>
        <authorList>
            <person name="Sun X."/>
            <person name="Fei Z."/>
            <person name="Harrison M."/>
        </authorList>
    </citation>
    <scope>NUCLEOTIDE SEQUENCE [LARGE SCALE GENOMIC DNA]</scope>
    <source>
        <strain evidence="1 2">IT104</strain>
    </source>
</reference>
<organism evidence="1 2">
    <name type="scientific">Diversispora epigaea</name>
    <dbReference type="NCBI Taxonomy" id="1348612"/>
    <lineage>
        <taxon>Eukaryota</taxon>
        <taxon>Fungi</taxon>
        <taxon>Fungi incertae sedis</taxon>
        <taxon>Mucoromycota</taxon>
        <taxon>Glomeromycotina</taxon>
        <taxon>Glomeromycetes</taxon>
        <taxon>Diversisporales</taxon>
        <taxon>Diversisporaceae</taxon>
        <taxon>Diversispora</taxon>
    </lineage>
</organism>
<name>A0A397ICI8_9GLOM</name>
<dbReference type="EMBL" id="PQFF01000229">
    <property type="protein sequence ID" value="RHZ71998.1"/>
    <property type="molecule type" value="Genomic_DNA"/>
</dbReference>
<protein>
    <submittedName>
        <fullName evidence="1">Uncharacterized protein</fullName>
    </submittedName>
</protein>
<evidence type="ECO:0000313" key="1">
    <source>
        <dbReference type="EMBL" id="RHZ71998.1"/>
    </source>
</evidence>
<accession>A0A397ICI8</accession>
<evidence type="ECO:0000313" key="2">
    <source>
        <dbReference type="Proteomes" id="UP000266861"/>
    </source>
</evidence>